<feature type="domain" description="ABC transmembrane type-1" evidence="7">
    <location>
        <begin position="1"/>
        <end position="57"/>
    </location>
</feature>
<reference evidence="8 9" key="1">
    <citation type="journal article" date="2018" name="Front. Plant Sci.">
        <title>Red Clover (Trifolium pratense) and Zigzag Clover (T. medium) - A Picture of Genomic Similarities and Differences.</title>
        <authorList>
            <person name="Dluhosova J."/>
            <person name="Istvanek J."/>
            <person name="Nedelnik J."/>
            <person name="Repkova J."/>
        </authorList>
    </citation>
    <scope>NUCLEOTIDE SEQUENCE [LARGE SCALE GENOMIC DNA]</scope>
    <source>
        <strain evidence="9">cv. 10/8</strain>
        <tissue evidence="8">Leaf</tissue>
    </source>
</reference>
<dbReference type="InterPro" id="IPR050173">
    <property type="entry name" value="ABC_transporter_C-like"/>
</dbReference>
<comment type="caution">
    <text evidence="8">The sequence shown here is derived from an EMBL/GenBank/DDBJ whole genome shotgun (WGS) entry which is preliminary data.</text>
</comment>
<keyword evidence="1" id="KW-0813">Transport</keyword>
<proteinExistence type="predicted"/>
<evidence type="ECO:0000256" key="3">
    <source>
        <dbReference type="ARBA" id="ARBA00022741"/>
    </source>
</evidence>
<evidence type="ECO:0000313" key="8">
    <source>
        <dbReference type="EMBL" id="MCI27505.1"/>
    </source>
</evidence>
<sequence length="57" mass="6805">MRKLTKEGLQQTDKRVGLMNEILSAMDTVKCYAWETSFQSRIQSIRHEELSWFRKAQ</sequence>
<keyword evidence="6" id="KW-0472">Membrane</keyword>
<dbReference type="Gene3D" id="1.20.1560.10">
    <property type="entry name" value="ABC transporter type 1, transmembrane domain"/>
    <property type="match status" value="1"/>
</dbReference>
<evidence type="ECO:0000256" key="2">
    <source>
        <dbReference type="ARBA" id="ARBA00022692"/>
    </source>
</evidence>
<evidence type="ECO:0000256" key="1">
    <source>
        <dbReference type="ARBA" id="ARBA00022448"/>
    </source>
</evidence>
<keyword evidence="5" id="KW-1133">Transmembrane helix</keyword>
<dbReference type="Pfam" id="PF00664">
    <property type="entry name" value="ABC_membrane"/>
    <property type="match status" value="1"/>
</dbReference>
<dbReference type="SUPFAM" id="SSF90123">
    <property type="entry name" value="ABC transporter transmembrane region"/>
    <property type="match status" value="1"/>
</dbReference>
<evidence type="ECO:0000256" key="5">
    <source>
        <dbReference type="ARBA" id="ARBA00022989"/>
    </source>
</evidence>
<dbReference type="EMBL" id="LXQA010159702">
    <property type="protein sequence ID" value="MCI27505.1"/>
    <property type="molecule type" value="Genomic_DNA"/>
</dbReference>
<organism evidence="8 9">
    <name type="scientific">Trifolium medium</name>
    <dbReference type="NCBI Taxonomy" id="97028"/>
    <lineage>
        <taxon>Eukaryota</taxon>
        <taxon>Viridiplantae</taxon>
        <taxon>Streptophyta</taxon>
        <taxon>Embryophyta</taxon>
        <taxon>Tracheophyta</taxon>
        <taxon>Spermatophyta</taxon>
        <taxon>Magnoliopsida</taxon>
        <taxon>eudicotyledons</taxon>
        <taxon>Gunneridae</taxon>
        <taxon>Pentapetalae</taxon>
        <taxon>rosids</taxon>
        <taxon>fabids</taxon>
        <taxon>Fabales</taxon>
        <taxon>Fabaceae</taxon>
        <taxon>Papilionoideae</taxon>
        <taxon>50 kb inversion clade</taxon>
        <taxon>NPAAA clade</taxon>
        <taxon>Hologalegina</taxon>
        <taxon>IRL clade</taxon>
        <taxon>Trifolieae</taxon>
        <taxon>Trifolium</taxon>
    </lineage>
</organism>
<keyword evidence="2" id="KW-0812">Transmembrane</keyword>
<protein>
    <submittedName>
        <fullName evidence="8">ABC transporter C family member 12-like</fullName>
    </submittedName>
</protein>
<dbReference type="GO" id="GO:0005524">
    <property type="term" value="F:ATP binding"/>
    <property type="evidence" value="ECO:0007669"/>
    <property type="project" value="UniProtKB-KW"/>
</dbReference>
<dbReference type="InterPro" id="IPR011527">
    <property type="entry name" value="ABC1_TM_dom"/>
</dbReference>
<name>A0A392QW83_9FABA</name>
<keyword evidence="9" id="KW-1185">Reference proteome</keyword>
<dbReference type="GO" id="GO:0140359">
    <property type="term" value="F:ABC-type transporter activity"/>
    <property type="evidence" value="ECO:0007669"/>
    <property type="project" value="InterPro"/>
</dbReference>
<keyword evidence="3" id="KW-0547">Nucleotide-binding</keyword>
<dbReference type="GO" id="GO:0016020">
    <property type="term" value="C:membrane"/>
    <property type="evidence" value="ECO:0007669"/>
    <property type="project" value="InterPro"/>
</dbReference>
<keyword evidence="4" id="KW-0067">ATP-binding</keyword>
<dbReference type="PANTHER" id="PTHR24223:SF375">
    <property type="entry name" value="ABC TRANSPORTER C FAMILY MEMBER 11-RELATED"/>
    <property type="match status" value="1"/>
</dbReference>
<dbReference type="PANTHER" id="PTHR24223">
    <property type="entry name" value="ATP-BINDING CASSETTE SUB-FAMILY C"/>
    <property type="match status" value="1"/>
</dbReference>
<dbReference type="Proteomes" id="UP000265520">
    <property type="component" value="Unassembled WGS sequence"/>
</dbReference>
<evidence type="ECO:0000256" key="4">
    <source>
        <dbReference type="ARBA" id="ARBA00022840"/>
    </source>
</evidence>
<dbReference type="PROSITE" id="PS50929">
    <property type="entry name" value="ABC_TM1F"/>
    <property type="match status" value="1"/>
</dbReference>
<accession>A0A392QW83</accession>
<dbReference type="InterPro" id="IPR036640">
    <property type="entry name" value="ABC1_TM_sf"/>
</dbReference>
<evidence type="ECO:0000256" key="6">
    <source>
        <dbReference type="ARBA" id="ARBA00023136"/>
    </source>
</evidence>
<evidence type="ECO:0000313" key="9">
    <source>
        <dbReference type="Proteomes" id="UP000265520"/>
    </source>
</evidence>
<evidence type="ECO:0000259" key="7">
    <source>
        <dbReference type="PROSITE" id="PS50929"/>
    </source>
</evidence>
<dbReference type="AlphaFoldDB" id="A0A392QW83"/>
<feature type="non-terminal residue" evidence="8">
    <location>
        <position position="57"/>
    </location>
</feature>